<keyword evidence="9" id="KW-1185">Reference proteome</keyword>
<dbReference type="FunFam" id="3.40.50.300:FF:000231">
    <property type="entry name" value="Activating signal cointegrator 1 complex subunit 3"/>
    <property type="match status" value="1"/>
</dbReference>
<dbReference type="RefSeq" id="XP_018328600.1">
    <property type="nucleotide sequence ID" value="XM_018473098.2"/>
</dbReference>
<feature type="domain" description="Helicase ATP-binding" evidence="7">
    <location>
        <begin position="1284"/>
        <end position="1459"/>
    </location>
</feature>
<dbReference type="Gene3D" id="3.40.50.300">
    <property type="entry name" value="P-loop containing nucleotide triphosphate hydrolases"/>
    <property type="match status" value="4"/>
</dbReference>
<dbReference type="Pfam" id="PF23445">
    <property type="entry name" value="WHD_SNRNP200"/>
    <property type="match status" value="2"/>
</dbReference>
<organism evidence="9 10">
    <name type="scientific">Agrilus planipennis</name>
    <name type="common">Emerald ash borer</name>
    <name type="synonym">Agrilus marcopoli</name>
    <dbReference type="NCBI Taxonomy" id="224129"/>
    <lineage>
        <taxon>Eukaryota</taxon>
        <taxon>Metazoa</taxon>
        <taxon>Ecdysozoa</taxon>
        <taxon>Arthropoda</taxon>
        <taxon>Hexapoda</taxon>
        <taxon>Insecta</taxon>
        <taxon>Pterygota</taxon>
        <taxon>Neoptera</taxon>
        <taxon>Endopterygota</taxon>
        <taxon>Coleoptera</taxon>
        <taxon>Polyphaga</taxon>
        <taxon>Elateriformia</taxon>
        <taxon>Buprestoidea</taxon>
        <taxon>Buprestidae</taxon>
        <taxon>Agrilinae</taxon>
        <taxon>Agrilus</taxon>
    </lineage>
</organism>
<keyword evidence="2" id="KW-0378">Hydrolase</keyword>
<evidence type="ECO:0000256" key="4">
    <source>
        <dbReference type="ARBA" id="ARBA00022840"/>
    </source>
</evidence>
<protein>
    <submittedName>
        <fullName evidence="10">Activating signal cointegrator 1 complex subunit 3 isoform X1</fullName>
    </submittedName>
    <submittedName>
        <fullName evidence="11">Activating signal cointegrator 1 complex subunit 3 isoform X2</fullName>
    </submittedName>
</protein>
<accession>A0A1W4X8D4</accession>
<dbReference type="RefSeq" id="XP_025828832.1">
    <property type="nucleotide sequence ID" value="XM_025973047.1"/>
</dbReference>
<dbReference type="FunFam" id="2.60.40.150:FF:000004">
    <property type="entry name" value="RNA helicase, activating signal cointegrator 1"/>
    <property type="match status" value="1"/>
</dbReference>
<dbReference type="PANTHER" id="PTHR47961:SF13">
    <property type="entry name" value="ACTIVATING SIGNAL COINTEGRATOR 1 COMPLEX SUBUNIT 3"/>
    <property type="match status" value="1"/>
</dbReference>
<evidence type="ECO:0000259" key="8">
    <source>
        <dbReference type="PROSITE" id="PS51194"/>
    </source>
</evidence>
<dbReference type="GeneID" id="108739274"/>
<dbReference type="FunFam" id="1.10.3380.10:FF:000002">
    <property type="entry name" value="Activating signal cointegrator 1 complex subunit 3"/>
    <property type="match status" value="1"/>
</dbReference>
<dbReference type="Gene3D" id="2.60.40.150">
    <property type="entry name" value="C2 domain"/>
    <property type="match status" value="2"/>
</dbReference>
<dbReference type="Pfam" id="PF00271">
    <property type="entry name" value="Helicase_C"/>
    <property type="match status" value="2"/>
</dbReference>
<feature type="domain" description="Helicase C-terminal" evidence="8">
    <location>
        <begin position="654"/>
        <end position="852"/>
    </location>
</feature>
<dbReference type="GO" id="GO:0003676">
    <property type="term" value="F:nucleic acid binding"/>
    <property type="evidence" value="ECO:0007669"/>
    <property type="project" value="InterPro"/>
</dbReference>
<dbReference type="SMART" id="SM00382">
    <property type="entry name" value="AAA"/>
    <property type="match status" value="2"/>
</dbReference>
<evidence type="ECO:0000313" key="9">
    <source>
        <dbReference type="Proteomes" id="UP000192223"/>
    </source>
</evidence>
<dbReference type="GO" id="GO:0016787">
    <property type="term" value="F:hydrolase activity"/>
    <property type="evidence" value="ECO:0007669"/>
    <property type="project" value="UniProtKB-KW"/>
</dbReference>
<dbReference type="SMART" id="SM00487">
    <property type="entry name" value="DEXDc"/>
    <property type="match status" value="2"/>
</dbReference>
<dbReference type="Pfam" id="PF00270">
    <property type="entry name" value="DEAD"/>
    <property type="match status" value="2"/>
</dbReference>
<dbReference type="InterPro" id="IPR001650">
    <property type="entry name" value="Helicase_C-like"/>
</dbReference>
<dbReference type="InterPro" id="IPR035892">
    <property type="entry name" value="C2_domain_sf"/>
</dbReference>
<dbReference type="InterPro" id="IPR011545">
    <property type="entry name" value="DEAD/DEAH_box_helicase_dom"/>
</dbReference>
<dbReference type="OrthoDB" id="5575at2759"/>
<sequence>MFGLVQNIKMDFCTPELSVEYLNSVFEEEDNFYGLGILTKLKDFLTKYTRNYEKALMFLLTEDKQRFKNSKDADIKVIFGSCPFKELQQLVKWAEKLRDVIPAYHFDKIANQTATDQLKLKKGVGTLVQFTESKVDSFFVNKVSGKDDTSRKSKFLDNFSMRFEPDDQKPSCSSAGIAKTKSDINSTDWLKSQYNAYKDFITHLNWEDFCDYIKTTLSTKTSQEALQNELFEMLGFECFDLIQSIIQKKDVILSSILHPQTAPSAHSNPEIRRTTELSSETGVRRKIPALSSQVVVYSQEEKQLEKKKRKLKKKMMKKGTAEKLTDTIDQVERNLNTAKHEPLFKPVANLNLPHFKNVHDEQTEIRQKAVICGKPITIPFNAKRTSNKKYEEVVIPAKEILKKSEVTLSIDSLDVIGKMVFRDVKSFNHIQSEVFPVAYCSNENMLVSAPTGAGKTNIALMTIVHQIKNSIENNVVQLHKLKIVYVCPMKALAAEMTNNFSKKLSCMGIVVKELTGDMQLTKQEIMSTHMLVVTPEKWDIITRKGTADVELTSLLKLLIIDEIHLLNTDRGPVIEALVARTLRQVLSSQNMIRIVGLSATLPNYFDVAQFLRVDPAQGLFYFDSRYRSVPLEQTFIGVKSSKSDVLIKDMNEVCFHKVLHLLKQGHQVMVFVNARNETVRTANFFKEMASQLKVLKYFQPEVSIKAKKVAWKSNNNLNRVVEDLIQYGLGVHHAGMLRAHRNTIEKCFAEGTIKCLVCTATLAWGINLPAHAVIIKGTSIYDSKRSSYVDMDILDVLQIFGRAGRPQYDSSGEAFIITSEEKLHHYLQALTNQLPIESKLLEALPDHLNAEVVLGTVANIQEAVEWLTYTYFYRRVRSNPLVYGLSYTELHDDPNLREHLLIRANNAAVQLDNAHMVRYTSKTGELVATNFGRTASHYYINYDTMVTFHEMITSFMQESDIINMMCFSGEFKQIQVRPEEIDELDVLKMTCEYPTPPVEEPVGKISVLMQTYLSRGTIKTSSLASDMMYISQNVVRIARALFDIALNLSEALLTAKCLTVAQMFERQCWITRTPLRQYPNIPNYVIEEIERKKVDFVDFRDHHAKQIQVVINSFKTAEQVKECAEAFPLLNVESGLFPITRGVIRIKLKITPNFRWFDKYHGKACEVFWIWVENPDNNDIYHWESFVITKKACIYKEPLELLLTVQLVEPRPSQYLVQVWSDRWLNARTTHSVSFRNLHVPEGYTPHTDLLELTPLSIKALNNSEYERMYKFTHFNPVQTQMFHCLYHTNNNVLLGAPTGSGKTIAAEICIFRLFNESPDLKVVYVAPLKALVRERVDDWKSRFNKILNKRVVELTGDVNPTTDATSGADIIITTPEKWDGITRGWQSRLYIRKVGLMIIDEIHLLGEDRGPILEVLVSRTNFISDKTGRKLRIIGLSTAMANAGDLAAWLQIKKVGLYNFRPSVRPVPLEVHISGFPGKHYCPRMISMNRPTYQAIRQHAPDSPALVFCSSRKQTRLTASDLINYLAIDADPKQWLKCSEENIDMVVSTISDPDLKHFLPFGIGIHHAGLQERDRKTVEELFVNQKIQVLIATATLAWGVNFPAHLVVIKGTEYYDGKTKRYADMPITDVLQMMGRAGRPQFDTSGVACVFVHDLKKNFYKKFLYEPFPIESNLLEVLPDHVNAEIAAETVSTKENLVEYIKWTYFYRRLLQNPTYYNLDNIEEETVQTYLSDLIDSVIVELIKTNCISIALHEDLCYFKPTFFGHITSFYYLSHETVAHFQKQFKPTNSIDDLIQILCQSQEYALFPVRHNEDKINEKLIRDLGITTIKNGSTDSPSVKVYLLIQAYLLKHKLPNQEYNVDLKTVMDQILRLLQAMLDIIANYGWLGSTLRIIYIMQMIIQGQVLDEPSICTLPHISDEVMYSLNKELFPMGISLRLPSLRLALLNNKKGMEKVFINVLGKQHAREVIEKIESLPLIFMRVSLNEIIDDGEKMNELHPPYQLNLEGEYEFDITLTRNTAFTPCVKLIRFPKTKDEGWIICVGIPESDEVLCTKRVTFKKHSSVYLKLPALTKKGDYLISVLLMSDSYLGFDQQLSFPVKVISKEGN</sequence>
<dbReference type="SMART" id="SM00490">
    <property type="entry name" value="HELICc"/>
    <property type="match status" value="2"/>
</dbReference>
<keyword evidence="1" id="KW-0547">Nucleotide-binding</keyword>
<dbReference type="PIRSF" id="PIRSF039073">
    <property type="entry name" value="BRR2"/>
    <property type="match status" value="1"/>
</dbReference>
<dbReference type="PANTHER" id="PTHR47961">
    <property type="entry name" value="DNA POLYMERASE THETA, PUTATIVE (AFU_ORTHOLOGUE AFUA_1G05260)-RELATED"/>
    <property type="match status" value="1"/>
</dbReference>
<name>A0A1W4X8D4_AGRPL</name>
<dbReference type="FunFam" id="1.10.10.10:FF:000024">
    <property type="entry name" value="U5 small nuclear ribonucleoprotein helicase"/>
    <property type="match status" value="1"/>
</dbReference>
<dbReference type="SUPFAM" id="SSF46785">
    <property type="entry name" value="Winged helix' DNA-binding domain"/>
    <property type="match status" value="2"/>
</dbReference>
<dbReference type="Proteomes" id="UP000192223">
    <property type="component" value="Unplaced"/>
</dbReference>
<evidence type="ECO:0000256" key="2">
    <source>
        <dbReference type="ARBA" id="ARBA00022801"/>
    </source>
</evidence>
<gene>
    <name evidence="10 11" type="primary">LOC108739274</name>
</gene>
<dbReference type="InterPro" id="IPR014756">
    <property type="entry name" value="Ig_E-set"/>
</dbReference>
<dbReference type="InterPro" id="IPR036390">
    <property type="entry name" value="WH_DNA-bd_sf"/>
</dbReference>
<comment type="function">
    <text evidence="5">Catalyzes the ATP-dependent unwinding of U4/U6 RNA duplices, an essential step in the assembly of a catalytically active spliceosome. Plays a role in pre-mRNA splicing.</text>
</comment>
<dbReference type="CTD" id="41891"/>
<dbReference type="FunFam" id="3.40.50.300:FF:000102">
    <property type="entry name" value="RNA helicase, activating signal cointegrator 1"/>
    <property type="match status" value="1"/>
</dbReference>
<dbReference type="InterPro" id="IPR027417">
    <property type="entry name" value="P-loop_NTPase"/>
</dbReference>
<keyword evidence="4" id="KW-0067">ATP-binding</keyword>
<evidence type="ECO:0000313" key="11">
    <source>
        <dbReference type="RefSeq" id="XP_025828832.1"/>
    </source>
</evidence>
<feature type="domain" description="Helicase ATP-binding" evidence="7">
    <location>
        <begin position="436"/>
        <end position="619"/>
    </location>
</feature>
<dbReference type="GO" id="GO:0032991">
    <property type="term" value="C:protein-containing complex"/>
    <property type="evidence" value="ECO:0007669"/>
    <property type="project" value="UniProtKB-ARBA"/>
</dbReference>
<evidence type="ECO:0000256" key="1">
    <source>
        <dbReference type="ARBA" id="ARBA00022741"/>
    </source>
</evidence>
<dbReference type="FunFam" id="3.40.50.300:FF:000062">
    <property type="entry name" value="U5 small nuclear ribonucleoprotein helicase"/>
    <property type="match status" value="1"/>
</dbReference>
<dbReference type="InterPro" id="IPR004179">
    <property type="entry name" value="Sec63-dom"/>
</dbReference>
<dbReference type="SUPFAM" id="SSF158702">
    <property type="entry name" value="Sec63 N-terminal domain-like"/>
    <property type="match status" value="2"/>
</dbReference>
<dbReference type="Gene3D" id="1.10.10.10">
    <property type="entry name" value="Winged helix-like DNA-binding domain superfamily/Winged helix DNA-binding domain"/>
    <property type="match status" value="2"/>
</dbReference>
<dbReference type="SMART" id="SM00973">
    <property type="entry name" value="Sec63"/>
    <property type="match status" value="2"/>
</dbReference>
<dbReference type="FunFam" id="1.10.10.10:FF:000012">
    <property type="entry name" value="U5 small nuclear ribonucleoprotein helicase"/>
    <property type="match status" value="1"/>
</dbReference>
<dbReference type="CDD" id="cd18795">
    <property type="entry name" value="SF2_C_Ski2"/>
    <property type="match status" value="2"/>
</dbReference>
<dbReference type="InterPro" id="IPR014001">
    <property type="entry name" value="Helicase_ATP-bd"/>
</dbReference>
<dbReference type="InterPro" id="IPR050474">
    <property type="entry name" value="Hel308_SKI2-like"/>
</dbReference>
<dbReference type="Gene3D" id="1.10.3380.10">
    <property type="entry name" value="Sec63 N-terminal domain-like domain"/>
    <property type="match status" value="2"/>
</dbReference>
<feature type="coiled-coil region" evidence="6">
    <location>
        <begin position="294"/>
        <end position="341"/>
    </location>
</feature>
<dbReference type="STRING" id="224129.A0A1W4X8D4"/>
<reference evidence="10 11" key="1">
    <citation type="submission" date="2025-04" db="UniProtKB">
        <authorList>
            <consortium name="RefSeq"/>
        </authorList>
    </citation>
    <scope>IDENTIFICATION</scope>
    <source>
        <tissue evidence="10 11">Entire body</tissue>
    </source>
</reference>
<dbReference type="SUPFAM" id="SSF52540">
    <property type="entry name" value="P-loop containing nucleoside triphosphate hydrolases"/>
    <property type="match status" value="3"/>
</dbReference>
<dbReference type="GO" id="GO:0005524">
    <property type="term" value="F:ATP binding"/>
    <property type="evidence" value="ECO:0007669"/>
    <property type="project" value="UniProtKB-KW"/>
</dbReference>
<evidence type="ECO:0000256" key="6">
    <source>
        <dbReference type="SAM" id="Coils"/>
    </source>
</evidence>
<dbReference type="PROSITE" id="PS51194">
    <property type="entry name" value="HELICASE_CTER"/>
    <property type="match status" value="2"/>
</dbReference>
<dbReference type="InterPro" id="IPR057842">
    <property type="entry name" value="WH_MER3"/>
</dbReference>
<dbReference type="PROSITE" id="PS51192">
    <property type="entry name" value="HELICASE_ATP_BIND_1"/>
    <property type="match status" value="2"/>
</dbReference>
<keyword evidence="3" id="KW-0347">Helicase</keyword>
<dbReference type="Gene3D" id="1.10.150.20">
    <property type="entry name" value="5' to 3' exonuclease, C-terminal subdomain"/>
    <property type="match status" value="1"/>
</dbReference>
<dbReference type="InterPro" id="IPR003593">
    <property type="entry name" value="AAA+_ATPase"/>
</dbReference>
<evidence type="ECO:0000259" key="7">
    <source>
        <dbReference type="PROSITE" id="PS51192"/>
    </source>
</evidence>
<feature type="domain" description="Helicase C-terminal" evidence="8">
    <location>
        <begin position="1492"/>
        <end position="1687"/>
    </location>
</feature>
<dbReference type="KEGG" id="apln:108739274"/>
<evidence type="ECO:0000256" key="5">
    <source>
        <dbReference type="ARBA" id="ARBA00054527"/>
    </source>
</evidence>
<proteinExistence type="predicted"/>
<dbReference type="Pfam" id="PF02889">
    <property type="entry name" value="Sec63"/>
    <property type="match status" value="2"/>
</dbReference>
<evidence type="ECO:0000313" key="10">
    <source>
        <dbReference type="RefSeq" id="XP_018328600.1"/>
    </source>
</evidence>
<evidence type="ECO:0000256" key="3">
    <source>
        <dbReference type="ARBA" id="ARBA00022806"/>
    </source>
</evidence>
<dbReference type="FunFam" id="3.40.50.300:FF:000198">
    <property type="entry name" value="Activating signal cointegrator 1 complex subunit"/>
    <property type="match status" value="1"/>
</dbReference>
<dbReference type="SUPFAM" id="SSF81296">
    <property type="entry name" value="E set domains"/>
    <property type="match status" value="1"/>
</dbReference>
<dbReference type="GO" id="GO:0004386">
    <property type="term" value="F:helicase activity"/>
    <property type="evidence" value="ECO:0007669"/>
    <property type="project" value="UniProtKB-KW"/>
</dbReference>
<keyword evidence="6" id="KW-0175">Coiled coil</keyword>
<dbReference type="InterPro" id="IPR036388">
    <property type="entry name" value="WH-like_DNA-bd_sf"/>
</dbReference>